<keyword evidence="1" id="KW-0862">Zinc</keyword>
<feature type="domain" description="C2H2-type" evidence="2">
    <location>
        <begin position="60"/>
        <end position="87"/>
    </location>
</feature>
<feature type="non-terminal residue" evidence="3">
    <location>
        <position position="1"/>
    </location>
</feature>
<reference evidence="3" key="1">
    <citation type="submission" date="2014-12" db="EMBL/GenBank/DDBJ databases">
        <title>Insight into the proteome of Arion vulgaris.</title>
        <authorList>
            <person name="Aradska J."/>
            <person name="Bulat T."/>
            <person name="Smidak R."/>
            <person name="Sarate P."/>
            <person name="Gangsoo J."/>
            <person name="Sialana F."/>
            <person name="Bilban M."/>
            <person name="Lubec G."/>
        </authorList>
    </citation>
    <scope>NUCLEOTIDE SEQUENCE</scope>
    <source>
        <tissue evidence="3">Skin</tissue>
    </source>
</reference>
<keyword evidence="1" id="KW-0863">Zinc-finger</keyword>
<sequence length="95" mass="11125">NTVIKNQSLASVKTEIFTQDTSDEEDKDEDYICNKCNFVCHVEVELQRHKKFEHKEEEPFVCRHCAKAFRVELSLEVHKIAHSKKAKSPFSKFDP</sequence>
<dbReference type="AlphaFoldDB" id="A0A0B7C3E6"/>
<evidence type="ECO:0000313" key="3">
    <source>
        <dbReference type="EMBL" id="CEK99743.1"/>
    </source>
</evidence>
<organism evidence="3">
    <name type="scientific">Arion vulgaris</name>
    <dbReference type="NCBI Taxonomy" id="1028688"/>
    <lineage>
        <taxon>Eukaryota</taxon>
        <taxon>Metazoa</taxon>
        <taxon>Spiralia</taxon>
        <taxon>Lophotrochozoa</taxon>
        <taxon>Mollusca</taxon>
        <taxon>Gastropoda</taxon>
        <taxon>Heterobranchia</taxon>
        <taxon>Euthyneura</taxon>
        <taxon>Panpulmonata</taxon>
        <taxon>Eupulmonata</taxon>
        <taxon>Stylommatophora</taxon>
        <taxon>Helicina</taxon>
        <taxon>Arionoidea</taxon>
        <taxon>Arionidae</taxon>
        <taxon>Arion</taxon>
    </lineage>
</organism>
<dbReference type="SMART" id="SM00355">
    <property type="entry name" value="ZnF_C2H2"/>
    <property type="match status" value="2"/>
</dbReference>
<dbReference type="EMBL" id="HACG01052872">
    <property type="protein sequence ID" value="CEK99743.1"/>
    <property type="molecule type" value="Transcribed_RNA"/>
</dbReference>
<proteinExistence type="predicted"/>
<dbReference type="InterPro" id="IPR036236">
    <property type="entry name" value="Znf_C2H2_sf"/>
</dbReference>
<evidence type="ECO:0000259" key="2">
    <source>
        <dbReference type="PROSITE" id="PS50157"/>
    </source>
</evidence>
<dbReference type="GO" id="GO:0008270">
    <property type="term" value="F:zinc ion binding"/>
    <property type="evidence" value="ECO:0007669"/>
    <property type="project" value="UniProtKB-KW"/>
</dbReference>
<dbReference type="PROSITE" id="PS00028">
    <property type="entry name" value="ZINC_FINGER_C2H2_1"/>
    <property type="match status" value="2"/>
</dbReference>
<evidence type="ECO:0000256" key="1">
    <source>
        <dbReference type="PROSITE-ProRule" id="PRU00042"/>
    </source>
</evidence>
<feature type="non-terminal residue" evidence="3">
    <location>
        <position position="95"/>
    </location>
</feature>
<protein>
    <recommendedName>
        <fullName evidence="2">C2H2-type domain-containing protein</fullName>
    </recommendedName>
</protein>
<dbReference type="Gene3D" id="3.30.160.60">
    <property type="entry name" value="Classic Zinc Finger"/>
    <property type="match status" value="1"/>
</dbReference>
<gene>
    <name evidence="3" type="primary">ORF222028</name>
</gene>
<dbReference type="PROSITE" id="PS50157">
    <property type="entry name" value="ZINC_FINGER_C2H2_2"/>
    <property type="match status" value="2"/>
</dbReference>
<feature type="domain" description="C2H2-type" evidence="2">
    <location>
        <begin position="31"/>
        <end position="59"/>
    </location>
</feature>
<dbReference type="SUPFAM" id="SSF57667">
    <property type="entry name" value="beta-beta-alpha zinc fingers"/>
    <property type="match status" value="1"/>
</dbReference>
<name>A0A0B7C3E6_9EUPU</name>
<accession>A0A0B7C3E6</accession>
<dbReference type="InterPro" id="IPR013087">
    <property type="entry name" value="Znf_C2H2_type"/>
</dbReference>
<keyword evidence="1" id="KW-0479">Metal-binding</keyword>